<protein>
    <recommendedName>
        <fullName evidence="3">DUF4012 domain-containing protein</fullName>
    </recommendedName>
</protein>
<sequence>MTTRETPWWRRRARSRLRRAAVAGLLALSLTLAAVGWVAFRGWQARDHLLGAAELARELSTQVAGGDVDRARGTLTALQERAAAARRATADPGWALGRRAPVAGDDLSAVRQVAVAVDDLARRAFPRLLDVDLDTLLPRQGRLDLDGLRAAERELAAADEVVRQTQTRLGAVPTGGLTRQVGAAVVELRGEVDRLAGLTGAVSRGAALLPPLLGVADGREYLLVSQNLAELRATGGMFGAYAVVRAEQGKVRLVRQGTAGQLGHFLPPLPGVSREMRGLYTDLPGIWPADVNLTPHFPTAAALYHEMYRRRTGETVDGVLATDPVALSYLLAVTGPVEVPGFGLLSSGNAVRSLLSESYLTLDLRRQDEFFARSAATVFETLLARPVPPKELLSAFDRSVDESRILFWSAHPEEQRTLGESRLAGVLPERETEPTVGVFLNDGSGAKLGYYLKPGAELTVGTCRPDGRRELRLRMSLHSSAPRSGLTPSVLGIGRTGDPYVVRTLVYVFSPAGGAVLRARLDGVEVALGSGTERRRQVAVAPVEAGPGKTRNLEVDLLTDRSGTGGAELRLTPTATPWTTHIQTASRCNQ</sequence>
<dbReference type="EMBL" id="FMHU01000002">
    <property type="protein sequence ID" value="SCL27321.1"/>
    <property type="molecule type" value="Genomic_DNA"/>
</dbReference>
<dbReference type="AlphaFoldDB" id="A0A1C6SCW2"/>
<evidence type="ECO:0008006" key="3">
    <source>
        <dbReference type="Google" id="ProtNLM"/>
    </source>
</evidence>
<dbReference type="InterPro" id="IPR025101">
    <property type="entry name" value="DUF4012"/>
</dbReference>
<reference evidence="2" key="1">
    <citation type="submission" date="2016-06" db="EMBL/GenBank/DDBJ databases">
        <authorList>
            <person name="Varghese N."/>
        </authorList>
    </citation>
    <scope>NUCLEOTIDE SEQUENCE [LARGE SCALE GENOMIC DNA]</scope>
    <source>
        <strain evidence="2">DSM 46123</strain>
    </source>
</reference>
<gene>
    <name evidence="1" type="ORF">GA0074694_4779</name>
</gene>
<keyword evidence="2" id="KW-1185">Reference proteome</keyword>
<proteinExistence type="predicted"/>
<dbReference type="RefSeq" id="WP_091461823.1">
    <property type="nucleotide sequence ID" value="NZ_FMHU01000002.1"/>
</dbReference>
<evidence type="ECO:0000313" key="1">
    <source>
        <dbReference type="EMBL" id="SCL27321.1"/>
    </source>
</evidence>
<evidence type="ECO:0000313" key="2">
    <source>
        <dbReference type="Proteomes" id="UP000198906"/>
    </source>
</evidence>
<dbReference type="Proteomes" id="UP000198906">
    <property type="component" value="Unassembled WGS sequence"/>
</dbReference>
<dbReference type="STRING" id="47866.GA0074694_4779"/>
<name>A0A1C6SCW2_9ACTN</name>
<organism evidence="1 2">
    <name type="scientific">Micromonospora inyonensis</name>
    <dbReference type="NCBI Taxonomy" id="47866"/>
    <lineage>
        <taxon>Bacteria</taxon>
        <taxon>Bacillati</taxon>
        <taxon>Actinomycetota</taxon>
        <taxon>Actinomycetes</taxon>
        <taxon>Micromonosporales</taxon>
        <taxon>Micromonosporaceae</taxon>
        <taxon>Micromonospora</taxon>
    </lineage>
</organism>
<dbReference type="Pfam" id="PF13196">
    <property type="entry name" value="DUF4012"/>
    <property type="match status" value="1"/>
</dbReference>
<accession>A0A1C6SCW2</accession>